<feature type="region of interest" description="Disordered" evidence="1">
    <location>
        <begin position="28"/>
        <end position="73"/>
    </location>
</feature>
<gene>
    <name evidence="2" type="ORF">BLA60_28795</name>
</gene>
<keyword evidence="3" id="KW-1185">Reference proteome</keyword>
<evidence type="ECO:0000313" key="3">
    <source>
        <dbReference type="Proteomes" id="UP000185696"/>
    </source>
</evidence>
<accession>A0A7Z1AW39</accession>
<comment type="caution">
    <text evidence="2">The sequence shown here is derived from an EMBL/GenBank/DDBJ whole genome shotgun (WGS) entry which is preliminary data.</text>
</comment>
<proteinExistence type="predicted"/>
<feature type="compositionally biased region" description="Low complexity" evidence="1">
    <location>
        <begin position="33"/>
        <end position="43"/>
    </location>
</feature>
<name>A0A7Z1AW39_9PSEU</name>
<dbReference type="EMBL" id="MSIF01000017">
    <property type="protein sequence ID" value="OLF07202.1"/>
    <property type="molecule type" value="Genomic_DNA"/>
</dbReference>
<dbReference type="Proteomes" id="UP000185696">
    <property type="component" value="Unassembled WGS sequence"/>
</dbReference>
<evidence type="ECO:0000256" key="1">
    <source>
        <dbReference type="SAM" id="MobiDB-lite"/>
    </source>
</evidence>
<sequence length="73" mass="8312">MTVPHKRLRDARWRARVWLTVDRYQHELDDGPHLTTAPATATHPRLRVVGTPSPRPFPDSVPEGGVHQVTRQS</sequence>
<evidence type="ECO:0000313" key="2">
    <source>
        <dbReference type="EMBL" id="OLF07202.1"/>
    </source>
</evidence>
<dbReference type="AlphaFoldDB" id="A0A7Z1AW39"/>
<reference evidence="2 3" key="1">
    <citation type="submission" date="2016-12" db="EMBL/GenBank/DDBJ databases">
        <title>The draft genome sequence of Actinophytocola xinjiangensis.</title>
        <authorList>
            <person name="Wang W."/>
            <person name="Yuan L."/>
        </authorList>
    </citation>
    <scope>NUCLEOTIDE SEQUENCE [LARGE SCALE GENOMIC DNA]</scope>
    <source>
        <strain evidence="2 3">CGMCC 4.4663</strain>
    </source>
</reference>
<dbReference type="RefSeq" id="WP_075136145.1">
    <property type="nucleotide sequence ID" value="NZ_MSIF01000017.1"/>
</dbReference>
<protein>
    <submittedName>
        <fullName evidence="2">Uncharacterized protein</fullName>
    </submittedName>
</protein>
<organism evidence="2 3">
    <name type="scientific">Actinophytocola xinjiangensis</name>
    <dbReference type="NCBI Taxonomy" id="485602"/>
    <lineage>
        <taxon>Bacteria</taxon>
        <taxon>Bacillati</taxon>
        <taxon>Actinomycetota</taxon>
        <taxon>Actinomycetes</taxon>
        <taxon>Pseudonocardiales</taxon>
        <taxon>Pseudonocardiaceae</taxon>
    </lineage>
</organism>